<dbReference type="AlphaFoldDB" id="A0A3P5ZKD8"/>
<proteinExistence type="predicted"/>
<name>A0A3P5ZKD8_BRACM</name>
<dbReference type="InterPro" id="IPR001245">
    <property type="entry name" value="Ser-Thr/Tyr_kinase_cat_dom"/>
</dbReference>
<dbReference type="Gene3D" id="3.30.430.20">
    <property type="entry name" value="Gnk2 domain, C-X8-C-X2-C motif"/>
    <property type="match status" value="1"/>
</dbReference>
<evidence type="ECO:0000256" key="12">
    <source>
        <dbReference type="ARBA" id="ARBA00023170"/>
    </source>
</evidence>
<dbReference type="PANTHER" id="PTHR27002">
    <property type="entry name" value="RECEPTOR-LIKE SERINE/THREONINE-PROTEIN KINASE SD1-8"/>
    <property type="match status" value="1"/>
</dbReference>
<keyword evidence="7" id="KW-0547">Nucleotide-binding</keyword>
<dbReference type="InterPro" id="IPR038408">
    <property type="entry name" value="GNK2_sf"/>
</dbReference>
<evidence type="ECO:0000256" key="10">
    <source>
        <dbReference type="ARBA" id="ARBA00022989"/>
    </source>
</evidence>
<keyword evidence="12" id="KW-0675">Receptor</keyword>
<dbReference type="Gene3D" id="1.10.510.10">
    <property type="entry name" value="Transferase(Phosphotransferase) domain 1"/>
    <property type="match status" value="1"/>
</dbReference>
<evidence type="ECO:0000256" key="7">
    <source>
        <dbReference type="ARBA" id="ARBA00022741"/>
    </source>
</evidence>
<evidence type="ECO:0000256" key="4">
    <source>
        <dbReference type="ARBA" id="ARBA00022692"/>
    </source>
</evidence>
<keyword evidence="3" id="KW-0808">Transferase</keyword>
<dbReference type="Pfam" id="PF07714">
    <property type="entry name" value="PK_Tyr_Ser-Thr"/>
    <property type="match status" value="1"/>
</dbReference>
<protein>
    <recommendedName>
        <fullName evidence="13">Gnk2-homologous domain-containing protein</fullName>
    </recommendedName>
</protein>
<dbReference type="CDD" id="cd23509">
    <property type="entry name" value="Gnk2-like"/>
    <property type="match status" value="1"/>
</dbReference>
<dbReference type="GO" id="GO:0005524">
    <property type="term" value="F:ATP binding"/>
    <property type="evidence" value="ECO:0007669"/>
    <property type="project" value="UniProtKB-KW"/>
</dbReference>
<keyword evidence="5" id="KW-0732">Signal</keyword>
<evidence type="ECO:0000256" key="8">
    <source>
        <dbReference type="ARBA" id="ARBA00022777"/>
    </source>
</evidence>
<dbReference type="EMBL" id="LR031571">
    <property type="protein sequence ID" value="VDC74863.1"/>
    <property type="molecule type" value="Genomic_DNA"/>
</dbReference>
<dbReference type="InterPro" id="IPR002902">
    <property type="entry name" value="GNK2"/>
</dbReference>
<sequence>MPQIMPTQTCMDNRNGTYERNRRLILSSFPSNVTTQEGLFYNGSIGQEPNRVYAVGMCIPGIQDQLQKTVLTKQTRLASTSKSTPSSSNNHYKADMAPLTALENIYALMQCTPDLSSGDCDNCLRQSARDYQSCCGQKQGGVLLLLLLLFLWLSPPPEDDQARTTNNVGIVSQRLPSMNMRPCFAANSDILTPQSSQYDFKTIEAATNKFSRSNKLGEGGFGEVALSNGIEVAVKRLSKKSDIGLSTIFAMEQTRGNTRRIAGTYGYMSFEYAMQGQYSMKSDIYRFGVLLLKIISGKKNGDVYQMDETSTDGNLITYVSIDT</sequence>
<dbReference type="PROSITE" id="PS51473">
    <property type="entry name" value="GNK2"/>
    <property type="match status" value="1"/>
</dbReference>
<dbReference type="GO" id="GO:0004674">
    <property type="term" value="F:protein serine/threonine kinase activity"/>
    <property type="evidence" value="ECO:0007669"/>
    <property type="project" value="UniProtKB-KW"/>
</dbReference>
<dbReference type="GO" id="GO:0016020">
    <property type="term" value="C:membrane"/>
    <property type="evidence" value="ECO:0007669"/>
    <property type="project" value="UniProtKB-SubCell"/>
</dbReference>
<evidence type="ECO:0000256" key="6">
    <source>
        <dbReference type="ARBA" id="ARBA00022737"/>
    </source>
</evidence>
<gene>
    <name evidence="14" type="ORF">BRAA01T01365Z</name>
</gene>
<evidence type="ECO:0000256" key="3">
    <source>
        <dbReference type="ARBA" id="ARBA00022679"/>
    </source>
</evidence>
<evidence type="ECO:0000259" key="13">
    <source>
        <dbReference type="PROSITE" id="PS51473"/>
    </source>
</evidence>
<keyword evidence="4" id="KW-0812">Transmembrane</keyword>
<keyword evidence="6" id="KW-0677">Repeat</keyword>
<comment type="subcellular location">
    <subcellularLocation>
        <location evidence="1">Membrane</location>
        <topology evidence="1">Single-pass membrane protein</topology>
    </subcellularLocation>
</comment>
<keyword evidence="2" id="KW-0723">Serine/threonine-protein kinase</keyword>
<evidence type="ECO:0000256" key="9">
    <source>
        <dbReference type="ARBA" id="ARBA00022840"/>
    </source>
</evidence>
<keyword evidence="10" id="KW-1133">Transmembrane helix</keyword>
<evidence type="ECO:0000256" key="2">
    <source>
        <dbReference type="ARBA" id="ARBA00022527"/>
    </source>
</evidence>
<dbReference type="SUPFAM" id="SSF56112">
    <property type="entry name" value="Protein kinase-like (PK-like)"/>
    <property type="match status" value="1"/>
</dbReference>
<accession>A0A3P5ZKD8</accession>
<dbReference type="PANTHER" id="PTHR27002:SF1024">
    <property type="entry name" value="GNK2-HOMOLOGOUS DOMAIN-CONTAINING PROTEIN"/>
    <property type="match status" value="1"/>
</dbReference>
<dbReference type="InterPro" id="IPR011009">
    <property type="entry name" value="Kinase-like_dom_sf"/>
</dbReference>
<feature type="domain" description="Gnk2-homologous" evidence="13">
    <location>
        <begin position="51"/>
        <end position="157"/>
    </location>
</feature>
<reference evidence="14" key="1">
    <citation type="submission" date="2018-11" db="EMBL/GenBank/DDBJ databases">
        <authorList>
            <consortium name="Genoscope - CEA"/>
            <person name="William W."/>
        </authorList>
    </citation>
    <scope>NUCLEOTIDE SEQUENCE</scope>
</reference>
<evidence type="ECO:0000256" key="11">
    <source>
        <dbReference type="ARBA" id="ARBA00023136"/>
    </source>
</evidence>
<keyword evidence="8" id="KW-0418">Kinase</keyword>
<evidence type="ECO:0000256" key="5">
    <source>
        <dbReference type="ARBA" id="ARBA00022729"/>
    </source>
</evidence>
<evidence type="ECO:0000256" key="1">
    <source>
        <dbReference type="ARBA" id="ARBA00004167"/>
    </source>
</evidence>
<dbReference type="Pfam" id="PF01657">
    <property type="entry name" value="Stress-antifung"/>
    <property type="match status" value="2"/>
</dbReference>
<evidence type="ECO:0000313" key="14">
    <source>
        <dbReference type="EMBL" id="VDC74863.1"/>
    </source>
</evidence>
<keyword evidence="11" id="KW-0472">Membrane</keyword>
<organism evidence="14">
    <name type="scientific">Brassica campestris</name>
    <name type="common">Field mustard</name>
    <dbReference type="NCBI Taxonomy" id="3711"/>
    <lineage>
        <taxon>Eukaryota</taxon>
        <taxon>Viridiplantae</taxon>
        <taxon>Streptophyta</taxon>
        <taxon>Embryophyta</taxon>
        <taxon>Tracheophyta</taxon>
        <taxon>Spermatophyta</taxon>
        <taxon>Magnoliopsida</taxon>
        <taxon>eudicotyledons</taxon>
        <taxon>Gunneridae</taxon>
        <taxon>Pentapetalae</taxon>
        <taxon>rosids</taxon>
        <taxon>malvids</taxon>
        <taxon>Brassicales</taxon>
        <taxon>Brassicaceae</taxon>
        <taxon>Brassiceae</taxon>
        <taxon>Brassica</taxon>
    </lineage>
</organism>
<keyword evidence="9" id="KW-0067">ATP-binding</keyword>